<comment type="similarity">
    <text evidence="1 7">Belongs to the glycosyl hydrolase 4 family.</text>
</comment>
<dbReference type="RefSeq" id="WP_311671453.1">
    <property type="nucleotide sequence ID" value="NZ_JAVREQ010000001.1"/>
</dbReference>
<dbReference type="PANTHER" id="PTHR32092">
    <property type="entry name" value="6-PHOSPHO-BETA-GLUCOSIDASE-RELATED"/>
    <property type="match status" value="1"/>
</dbReference>
<evidence type="ECO:0000256" key="7">
    <source>
        <dbReference type="RuleBase" id="RU361152"/>
    </source>
</evidence>
<evidence type="ECO:0000256" key="1">
    <source>
        <dbReference type="ARBA" id="ARBA00010141"/>
    </source>
</evidence>
<protein>
    <submittedName>
        <fullName evidence="9">6-phospho-beta-glucosidase</fullName>
    </submittedName>
</protein>
<evidence type="ECO:0000313" key="9">
    <source>
        <dbReference type="EMBL" id="MDT0377476.1"/>
    </source>
</evidence>
<dbReference type="Proteomes" id="UP001183414">
    <property type="component" value="Unassembled WGS sequence"/>
</dbReference>
<evidence type="ECO:0000256" key="2">
    <source>
        <dbReference type="ARBA" id="ARBA00022723"/>
    </source>
</evidence>
<evidence type="ECO:0000256" key="4">
    <source>
        <dbReference type="ARBA" id="ARBA00023027"/>
    </source>
</evidence>
<evidence type="ECO:0000313" key="10">
    <source>
        <dbReference type="Proteomes" id="UP001183414"/>
    </source>
</evidence>
<keyword evidence="3 7" id="KW-0378">Hydrolase</keyword>
<accession>A0ABU2NKF3</accession>
<evidence type="ECO:0000256" key="5">
    <source>
        <dbReference type="ARBA" id="ARBA00023211"/>
    </source>
</evidence>
<sequence length="446" mass="47593">MRLTILGGGGFRVPLVYRALLTEAHRDAAGRCTELVLHDTDAARAGVVASVLAAQAREERHPVPVRVEADLDDALRGADFVFSAIRVGGTEGRVRDERVPLAEGVLGQETVGAGGVLYALRTVPVAMRIAERVRAVAPGAWVINFTNPAGIVTEAMARVLGDRVVGICDSPVGLVRRAARAAGADPAAVRYDYLGLNHLGWLRSLTAAGRDLLPGLLADDAALASFEEGRLFGGPWLRALGSLPNEYLHYYYFRRETLAAVREAPETRGAFLDRQQRAFFAAAGREPERALELWERTRLEREETYMAESREASGGWERDTCDLDGGGYDRVALALMHALAGDTRAELILNVRGGGRVTGLPDDAVVETVCAADADGVRPRWDAVTAPGEAELGLMLQLKAVERATIEAADTGSRRAALRALGLHPLVDSPAVAARILAAQGNCGAG</sequence>
<evidence type="ECO:0000256" key="3">
    <source>
        <dbReference type="ARBA" id="ARBA00022801"/>
    </source>
</evidence>
<comment type="cofactor">
    <cofactor evidence="7">
        <name>NAD(+)</name>
        <dbReference type="ChEBI" id="CHEBI:57540"/>
    </cofactor>
    <text evidence="7">Binds 1 NAD(+) per subunit.</text>
</comment>
<dbReference type="Gene3D" id="3.90.110.10">
    <property type="entry name" value="Lactate dehydrogenase/glycoside hydrolase, family 4, C-terminal"/>
    <property type="match status" value="1"/>
</dbReference>
<keyword evidence="2" id="KW-0479">Metal-binding</keyword>
<dbReference type="PROSITE" id="PS01324">
    <property type="entry name" value="GLYCOSYL_HYDROL_F4"/>
    <property type="match status" value="1"/>
</dbReference>
<evidence type="ECO:0000256" key="6">
    <source>
        <dbReference type="ARBA" id="ARBA00023295"/>
    </source>
</evidence>
<evidence type="ECO:0000259" key="8">
    <source>
        <dbReference type="Pfam" id="PF11975"/>
    </source>
</evidence>
<dbReference type="Pfam" id="PF02056">
    <property type="entry name" value="Glyco_hydro_4"/>
    <property type="match status" value="1"/>
</dbReference>
<name>A0ABU2NKF3_9ACTN</name>
<dbReference type="InterPro" id="IPR001088">
    <property type="entry name" value="Glyco_hydro_4"/>
</dbReference>
<organism evidence="9 10">
    <name type="scientific">Streptomyces hazeniae</name>
    <dbReference type="NCBI Taxonomy" id="3075538"/>
    <lineage>
        <taxon>Bacteria</taxon>
        <taxon>Bacillati</taxon>
        <taxon>Actinomycetota</taxon>
        <taxon>Actinomycetes</taxon>
        <taxon>Kitasatosporales</taxon>
        <taxon>Streptomycetaceae</taxon>
        <taxon>Streptomyces</taxon>
    </lineage>
</organism>
<keyword evidence="5" id="KW-0464">Manganese</keyword>
<keyword evidence="6 7" id="KW-0326">Glycosidase</keyword>
<dbReference type="InterPro" id="IPR019802">
    <property type="entry name" value="GlycHydrolase_4_CS"/>
</dbReference>
<dbReference type="SUPFAM" id="SSF51735">
    <property type="entry name" value="NAD(P)-binding Rossmann-fold domains"/>
    <property type="match status" value="1"/>
</dbReference>
<comment type="caution">
    <text evidence="9">The sequence shown here is derived from an EMBL/GenBank/DDBJ whole genome shotgun (WGS) entry which is preliminary data.</text>
</comment>
<dbReference type="Pfam" id="PF11975">
    <property type="entry name" value="Glyco_hydro_4C"/>
    <property type="match status" value="1"/>
</dbReference>
<feature type="domain" description="Glycosyl hydrolase family 4 C-terminal" evidence="8">
    <location>
        <begin position="193"/>
        <end position="427"/>
    </location>
</feature>
<dbReference type="InterPro" id="IPR022616">
    <property type="entry name" value="Glyco_hydro_4_C"/>
</dbReference>
<gene>
    <name evidence="9" type="ORF">RM572_01630</name>
</gene>
<dbReference type="InterPro" id="IPR036291">
    <property type="entry name" value="NAD(P)-bd_dom_sf"/>
</dbReference>
<keyword evidence="4 7" id="KW-0520">NAD</keyword>
<dbReference type="SUPFAM" id="SSF56327">
    <property type="entry name" value="LDH C-terminal domain-like"/>
    <property type="match status" value="1"/>
</dbReference>
<dbReference type="Gene3D" id="3.40.50.720">
    <property type="entry name" value="NAD(P)-binding Rossmann-like Domain"/>
    <property type="match status" value="1"/>
</dbReference>
<dbReference type="EMBL" id="JAVREQ010000001">
    <property type="protein sequence ID" value="MDT0377476.1"/>
    <property type="molecule type" value="Genomic_DNA"/>
</dbReference>
<proteinExistence type="inferred from homology"/>
<dbReference type="PANTHER" id="PTHR32092:SF5">
    <property type="entry name" value="6-PHOSPHO-BETA-GLUCOSIDASE"/>
    <property type="match status" value="1"/>
</dbReference>
<keyword evidence="10" id="KW-1185">Reference proteome</keyword>
<dbReference type="PRINTS" id="PR00732">
    <property type="entry name" value="GLHYDRLASE4"/>
</dbReference>
<dbReference type="InterPro" id="IPR015955">
    <property type="entry name" value="Lactate_DH/Glyco_Ohase_4_C"/>
</dbReference>
<reference evidence="10" key="1">
    <citation type="submission" date="2023-07" db="EMBL/GenBank/DDBJ databases">
        <title>30 novel species of actinomycetes from the DSMZ collection.</title>
        <authorList>
            <person name="Nouioui I."/>
        </authorList>
    </citation>
    <scope>NUCLEOTIDE SEQUENCE [LARGE SCALE GENOMIC DNA]</scope>
    <source>
        <strain evidence="10">DSM 42041</strain>
    </source>
</reference>